<dbReference type="RefSeq" id="WP_109521234.1">
    <property type="nucleotide sequence ID" value="NZ_QFAW01000019.1"/>
</dbReference>
<dbReference type="EMBL" id="QFAW01000019">
    <property type="protein sequence ID" value="PWE43698.1"/>
    <property type="molecule type" value="Genomic_DNA"/>
</dbReference>
<gene>
    <name evidence="1" type="ORF">C9I49_15455</name>
</gene>
<dbReference type="OrthoDB" id="6963772at2"/>
<evidence type="ECO:0000313" key="1">
    <source>
        <dbReference type="EMBL" id="PWE43698.1"/>
    </source>
</evidence>
<evidence type="ECO:0000313" key="2">
    <source>
        <dbReference type="Proteomes" id="UP000245056"/>
    </source>
</evidence>
<reference evidence="1 2" key="1">
    <citation type="submission" date="2018-05" db="EMBL/GenBank/DDBJ databases">
        <title>Genome sequences of two Antarctic strains of Pseudomonas prosekii: insights into adaptation to extreme conditions.</title>
        <authorList>
            <person name="Snopkova K."/>
            <person name="Dufkova K."/>
            <person name="Cejkova D."/>
            <person name="Sedlacek I."/>
            <person name="Smajs D."/>
        </authorList>
    </citation>
    <scope>NUCLEOTIDE SEQUENCE [LARGE SCALE GENOMIC DNA]</scope>
    <source>
        <strain evidence="1 2">P2673</strain>
    </source>
</reference>
<name>A0A2U2D6V7_9PSED</name>
<sequence>MIDLTLDVIEVFGEAGLRALINRAERHADELDLFVRAKLATDGEEKMLAQAKLSEFDKVALPSAVGRIGGDMDSYDLASGLLLSGAYMASELCCLSKAQLRELLM</sequence>
<dbReference type="AlphaFoldDB" id="A0A2U2D6V7"/>
<organism evidence="1 2">
    <name type="scientific">Pseudomonas prosekii</name>
    <dbReference type="NCBI Taxonomy" id="1148509"/>
    <lineage>
        <taxon>Bacteria</taxon>
        <taxon>Pseudomonadati</taxon>
        <taxon>Pseudomonadota</taxon>
        <taxon>Gammaproteobacteria</taxon>
        <taxon>Pseudomonadales</taxon>
        <taxon>Pseudomonadaceae</taxon>
        <taxon>Pseudomonas</taxon>
    </lineage>
</organism>
<proteinExistence type="predicted"/>
<protein>
    <submittedName>
        <fullName evidence="1">Uncharacterized protein</fullName>
    </submittedName>
</protein>
<comment type="caution">
    <text evidence="1">The sequence shown here is derived from an EMBL/GenBank/DDBJ whole genome shotgun (WGS) entry which is preliminary data.</text>
</comment>
<dbReference type="Proteomes" id="UP000245056">
    <property type="component" value="Unassembled WGS sequence"/>
</dbReference>
<accession>A0A2U2D6V7</accession>